<name>A0A506PEG3_9FLAO</name>
<feature type="transmembrane region" description="Helical" evidence="1">
    <location>
        <begin position="9"/>
        <end position="28"/>
    </location>
</feature>
<evidence type="ECO:0000256" key="1">
    <source>
        <dbReference type="SAM" id="Phobius"/>
    </source>
</evidence>
<keyword evidence="1" id="KW-0812">Transmembrane</keyword>
<reference evidence="2 3" key="1">
    <citation type="submission" date="2019-06" db="EMBL/GenBank/DDBJ databases">
        <title>Flavobacteriaceae Paucihalobacterium erythroidium CWB-1, complete genome.</title>
        <authorList>
            <person name="Wu S."/>
        </authorList>
    </citation>
    <scope>NUCLEOTIDE SEQUENCE [LARGE SCALE GENOMIC DNA]</scope>
    <source>
        <strain evidence="2 3">CWB-1</strain>
    </source>
</reference>
<dbReference type="EMBL" id="VHIQ01000008">
    <property type="protein sequence ID" value="TPV31457.1"/>
    <property type="molecule type" value="Genomic_DNA"/>
</dbReference>
<protein>
    <recommendedName>
        <fullName evidence="4">DUF3311 domain-containing protein</fullName>
    </recommendedName>
</protein>
<keyword evidence="3" id="KW-1185">Reference proteome</keyword>
<comment type="caution">
    <text evidence="2">The sequence shown here is derived from an EMBL/GenBank/DDBJ whole genome shotgun (WGS) entry which is preliminary data.</text>
</comment>
<keyword evidence="1" id="KW-0472">Membrane</keyword>
<keyword evidence="1" id="KW-1133">Transmembrane helix</keyword>
<evidence type="ECO:0000313" key="3">
    <source>
        <dbReference type="Proteomes" id="UP000317332"/>
    </source>
</evidence>
<dbReference type="AlphaFoldDB" id="A0A506PEG3"/>
<accession>A0A506PEG3</accession>
<dbReference type="RefSeq" id="WP_140991464.1">
    <property type="nucleotide sequence ID" value="NZ_VHIQ01000008.1"/>
</dbReference>
<evidence type="ECO:0000313" key="2">
    <source>
        <dbReference type="EMBL" id="TPV31457.1"/>
    </source>
</evidence>
<feature type="transmembrane region" description="Helical" evidence="1">
    <location>
        <begin position="40"/>
        <end position="59"/>
    </location>
</feature>
<proteinExistence type="predicted"/>
<evidence type="ECO:0008006" key="4">
    <source>
        <dbReference type="Google" id="ProtNLM"/>
    </source>
</evidence>
<sequence length="64" mass="7428">MKKRHEQKLVILAIALLVVLNIPVVYIFDANTSVFGIPALYAFIFFIWFLAIVISYIILSKHYE</sequence>
<dbReference type="Proteomes" id="UP000317332">
    <property type="component" value="Unassembled WGS sequence"/>
</dbReference>
<organism evidence="2 3">
    <name type="scientific">Paucihalobacter ruber</name>
    <dbReference type="NCBI Taxonomy" id="2567861"/>
    <lineage>
        <taxon>Bacteria</taxon>
        <taxon>Pseudomonadati</taxon>
        <taxon>Bacteroidota</taxon>
        <taxon>Flavobacteriia</taxon>
        <taxon>Flavobacteriales</taxon>
        <taxon>Flavobacteriaceae</taxon>
        <taxon>Paucihalobacter</taxon>
    </lineage>
</organism>
<gene>
    <name evidence="2" type="ORF">FJ651_14790</name>
</gene>
<dbReference type="OrthoDB" id="1274170at2"/>